<protein>
    <recommendedName>
        <fullName evidence="5">Aldehyde dehydrogenase</fullName>
    </recommendedName>
</protein>
<sequence>MSKTIAPPPDTPVDEIPTIVERLRTTFRSHTTRPVEWRKQQLRKLWWGFHDHESDIVAALAQDLRKAGHESLQSDGIWLKNATIDILNSLDKWVQEEKLDSDLLGKLSAPAIRKEPMGVVLIIGAYNYPFQLTFGPMLGAIAAGNCVIVKPSETSSASAAVLTTIITESLDPDAFAVVNGAIPETTKLLEQKFDKICYTGNGVVGRIVAAAAAKHLTPMILELGGLNPCLVTKNADAKLAARRICWGKALNAGQVCLAPNYVLVHSSKENEFVAAVSDTWRKFYPEGMQASADLARLVNHRHFHRIKKMLDETSGEIKIGGCTDEKEKYIDLTLVKVKDENDSLMRDEIFGPVLPYLVVDDLDDQIEFVNRVSDTPLALYPFTNDKKEADYILNRTRSGGVTVNDVVWHAASHRLPFGGVGESGMGNYRDKFGFNQFSHHRTTARQAGSWFEVLLDARYPPYLPAKIAQFRALLEKKPNFTRDGKARASAASWVGWFLSLGGGDSKTVILKYAATICGLVYLKNQLDAKRRL</sequence>
<dbReference type="InterPro" id="IPR015590">
    <property type="entry name" value="Aldehyde_DH_dom"/>
</dbReference>
<dbReference type="SUPFAM" id="SSF53720">
    <property type="entry name" value="ALDH-like"/>
    <property type="match status" value="1"/>
</dbReference>
<dbReference type="InterPro" id="IPR012394">
    <property type="entry name" value="Aldehyde_DH_NAD(P)"/>
</dbReference>
<keyword evidence="4" id="KW-0520">NAD</keyword>
<evidence type="ECO:0000313" key="10">
    <source>
        <dbReference type="EMBL" id="KAK6359016.1"/>
    </source>
</evidence>
<reference evidence="10 11" key="1">
    <citation type="submission" date="2019-10" db="EMBL/GenBank/DDBJ databases">
        <authorList>
            <person name="Palmer J.M."/>
        </authorList>
    </citation>
    <scope>NUCLEOTIDE SEQUENCE [LARGE SCALE GENOMIC DNA]</scope>
    <source>
        <strain evidence="10 11">TWF696</strain>
    </source>
</reference>
<evidence type="ECO:0000256" key="2">
    <source>
        <dbReference type="ARBA" id="ARBA00022746"/>
    </source>
</evidence>
<dbReference type="Pfam" id="PF00171">
    <property type="entry name" value="Aldedh"/>
    <property type="match status" value="1"/>
</dbReference>
<keyword evidence="3 5" id="KW-0560">Oxidoreductase</keyword>
<dbReference type="AlphaFoldDB" id="A0AAV9VDL9"/>
<feature type="active site" evidence="6">
    <location>
        <position position="256"/>
    </location>
</feature>
<dbReference type="CDD" id="cd07135">
    <property type="entry name" value="ALDH_F14-YMR110C"/>
    <property type="match status" value="1"/>
</dbReference>
<accession>A0AAV9VDL9</accession>
<evidence type="ECO:0000256" key="3">
    <source>
        <dbReference type="ARBA" id="ARBA00023002"/>
    </source>
</evidence>
<dbReference type="PROSITE" id="PS00687">
    <property type="entry name" value="ALDEHYDE_DEHYDR_GLU"/>
    <property type="match status" value="1"/>
</dbReference>
<gene>
    <name evidence="10" type="ORF">TWF696_000188</name>
</gene>
<organism evidence="10 11">
    <name type="scientific">Orbilia brochopaga</name>
    <dbReference type="NCBI Taxonomy" id="3140254"/>
    <lineage>
        <taxon>Eukaryota</taxon>
        <taxon>Fungi</taxon>
        <taxon>Dikarya</taxon>
        <taxon>Ascomycota</taxon>
        <taxon>Pezizomycotina</taxon>
        <taxon>Orbiliomycetes</taxon>
        <taxon>Orbiliales</taxon>
        <taxon>Orbiliaceae</taxon>
        <taxon>Orbilia</taxon>
    </lineage>
</organism>
<dbReference type="GO" id="GO:0006081">
    <property type="term" value="P:aldehyde metabolic process"/>
    <property type="evidence" value="ECO:0007669"/>
    <property type="project" value="InterPro"/>
</dbReference>
<keyword evidence="2" id="KW-0125">Carotenoid biosynthesis</keyword>
<dbReference type="Proteomes" id="UP001375240">
    <property type="component" value="Unassembled WGS sequence"/>
</dbReference>
<dbReference type="FunFam" id="3.40.309.10:FF:000025">
    <property type="entry name" value="Aldehyde dehydrogenase"/>
    <property type="match status" value="1"/>
</dbReference>
<dbReference type="GO" id="GO:0004029">
    <property type="term" value="F:aldehyde dehydrogenase (NAD+) activity"/>
    <property type="evidence" value="ECO:0007669"/>
    <property type="project" value="TreeGrafter"/>
</dbReference>
<evidence type="ECO:0000256" key="7">
    <source>
        <dbReference type="PROSITE-ProRule" id="PRU10007"/>
    </source>
</evidence>
<comment type="similarity">
    <text evidence="1 5 8">Belongs to the aldehyde dehydrogenase family.</text>
</comment>
<dbReference type="EMBL" id="JAVHNQ010000001">
    <property type="protein sequence ID" value="KAK6359016.1"/>
    <property type="molecule type" value="Genomic_DNA"/>
</dbReference>
<evidence type="ECO:0000256" key="8">
    <source>
        <dbReference type="RuleBase" id="RU003345"/>
    </source>
</evidence>
<evidence type="ECO:0000256" key="6">
    <source>
        <dbReference type="PIRSR" id="PIRSR036492-1"/>
    </source>
</evidence>
<dbReference type="InterPro" id="IPR016160">
    <property type="entry name" value="Ald_DH_CS_CYS"/>
</dbReference>
<name>A0AAV9VDL9_9PEZI</name>
<feature type="domain" description="Aldehyde dehydrogenase" evidence="9">
    <location>
        <begin position="3"/>
        <end position="441"/>
    </location>
</feature>
<dbReference type="Gene3D" id="3.40.309.10">
    <property type="entry name" value="Aldehyde Dehydrogenase, Chain A, domain 2"/>
    <property type="match status" value="1"/>
</dbReference>
<dbReference type="PANTHER" id="PTHR43570">
    <property type="entry name" value="ALDEHYDE DEHYDROGENASE"/>
    <property type="match status" value="1"/>
</dbReference>
<dbReference type="GO" id="GO:0016117">
    <property type="term" value="P:carotenoid biosynthetic process"/>
    <property type="evidence" value="ECO:0007669"/>
    <property type="project" value="UniProtKB-KW"/>
</dbReference>
<dbReference type="PIRSF" id="PIRSF036492">
    <property type="entry name" value="ALDH"/>
    <property type="match status" value="1"/>
</dbReference>
<evidence type="ECO:0000256" key="4">
    <source>
        <dbReference type="ARBA" id="ARBA00023027"/>
    </source>
</evidence>
<feature type="active site" evidence="6 7">
    <location>
        <position position="222"/>
    </location>
</feature>
<dbReference type="InterPro" id="IPR016163">
    <property type="entry name" value="Ald_DH_C"/>
</dbReference>
<proteinExistence type="inferred from homology"/>
<evidence type="ECO:0000256" key="5">
    <source>
        <dbReference type="PIRNR" id="PIRNR036492"/>
    </source>
</evidence>
<dbReference type="InterPro" id="IPR029510">
    <property type="entry name" value="Ald_DH_CS_GLU"/>
</dbReference>
<dbReference type="PANTHER" id="PTHR43570:SF11">
    <property type="entry name" value="ALDEHYDE DEHYDROGENASE"/>
    <property type="match status" value="1"/>
</dbReference>
<evidence type="ECO:0000313" key="11">
    <source>
        <dbReference type="Proteomes" id="UP001375240"/>
    </source>
</evidence>
<dbReference type="GO" id="GO:0005737">
    <property type="term" value="C:cytoplasm"/>
    <property type="evidence" value="ECO:0007669"/>
    <property type="project" value="TreeGrafter"/>
</dbReference>
<comment type="caution">
    <text evidence="10">The sequence shown here is derived from an EMBL/GenBank/DDBJ whole genome shotgun (WGS) entry which is preliminary data.</text>
</comment>
<dbReference type="InterPro" id="IPR016161">
    <property type="entry name" value="Ald_DH/histidinol_DH"/>
</dbReference>
<evidence type="ECO:0000259" key="9">
    <source>
        <dbReference type="Pfam" id="PF00171"/>
    </source>
</evidence>
<dbReference type="PROSITE" id="PS00070">
    <property type="entry name" value="ALDEHYDE_DEHYDR_CYS"/>
    <property type="match status" value="1"/>
</dbReference>
<dbReference type="FunFam" id="3.40.605.10:FF:000004">
    <property type="entry name" value="Aldehyde dehydrogenase"/>
    <property type="match status" value="1"/>
</dbReference>
<dbReference type="Gene3D" id="3.40.605.10">
    <property type="entry name" value="Aldehyde Dehydrogenase, Chain A, domain 1"/>
    <property type="match status" value="1"/>
</dbReference>
<evidence type="ECO:0000256" key="1">
    <source>
        <dbReference type="ARBA" id="ARBA00009986"/>
    </source>
</evidence>
<dbReference type="InterPro" id="IPR016162">
    <property type="entry name" value="Ald_DH_N"/>
</dbReference>
<keyword evidence="11" id="KW-1185">Reference proteome</keyword>